<dbReference type="SUPFAM" id="SSF48371">
    <property type="entry name" value="ARM repeat"/>
    <property type="match status" value="1"/>
</dbReference>
<evidence type="ECO:0000313" key="3">
    <source>
        <dbReference type="Proteomes" id="UP000007799"/>
    </source>
</evidence>
<name>F2U929_SALR5</name>
<dbReference type="InterPro" id="IPR011989">
    <property type="entry name" value="ARM-like"/>
</dbReference>
<dbReference type="AlphaFoldDB" id="F2U929"/>
<dbReference type="InterPro" id="IPR016024">
    <property type="entry name" value="ARM-type_fold"/>
</dbReference>
<dbReference type="KEGG" id="sre:PTSG_04948"/>
<dbReference type="Proteomes" id="UP000007799">
    <property type="component" value="Unassembled WGS sequence"/>
</dbReference>
<dbReference type="RefSeq" id="XP_004994263.1">
    <property type="nucleotide sequence ID" value="XM_004994206.1"/>
</dbReference>
<dbReference type="GeneID" id="16074842"/>
<organism evidence="3">
    <name type="scientific">Salpingoeca rosetta (strain ATCC 50818 / BSB-021)</name>
    <dbReference type="NCBI Taxonomy" id="946362"/>
    <lineage>
        <taxon>Eukaryota</taxon>
        <taxon>Choanoflagellata</taxon>
        <taxon>Craspedida</taxon>
        <taxon>Salpingoecidae</taxon>
        <taxon>Salpingoeca</taxon>
    </lineage>
</organism>
<proteinExistence type="predicted"/>
<dbReference type="InParanoid" id="F2U929"/>
<gene>
    <name evidence="2" type="ORF">PTSG_04948</name>
</gene>
<dbReference type="Gene3D" id="1.25.10.10">
    <property type="entry name" value="Leucine-rich Repeat Variant"/>
    <property type="match status" value="2"/>
</dbReference>
<protein>
    <submittedName>
        <fullName evidence="2">Uncharacterized protein</fullName>
    </submittedName>
</protein>
<sequence>MDVVCERFCRGCEETVLKADPPLLLSELRPFLQPLTTWGDTSPRVQHACLKALWAICVGTTMPEHTTQQQNEKDEEDEELDMLVDYFSQQLRVELSQQHQTVLLNCVSAITCRSPYARRKLAILNEAEAVDVLVEKLRLDQPPQLARPAAECLAALFLEPHARRKFTRDEGLAACLAQLRNGCANDLAESILNCLNVLLCEEHAVATEELQHLSAVPTLIKFISAHETKRVRKSLSSQAQALAVITLLAENSGLRQEIADARFFELAISMLNNAATAWENEDRSSRSSGFSLPAITGRASPKLPRRHHPHPHQQQQQQQSKRTPPVSPTKTTASVINAVDADDDTATQQRQSHDVVSATLLAIATVLLESDHVCLAFLSLEGLAVIVDLAQSIQGKMHLPEVSSVLLSLCEGGEHHQVIDQGGLEMLFQMVLADLDELSVSQACCCLRHLLSGREPVIALAEDNHFNLEGSLRHLSTNGGSSRSAAVKREAAEALKAFEKRMHRARNQGGGRIKQSTASKSSKSSTIASSARDVDEAARSARLQRLTDLVQSL</sequence>
<reference evidence="2" key="1">
    <citation type="submission" date="2009-08" db="EMBL/GenBank/DDBJ databases">
        <title>Annotation of Salpingoeca rosetta.</title>
        <authorList>
            <consortium name="The Broad Institute Genome Sequencing Platform"/>
            <person name="Russ C."/>
            <person name="Cuomo C."/>
            <person name="Burger G."/>
            <person name="Gray M.W."/>
            <person name="Holland P.W.H."/>
            <person name="King N."/>
            <person name="Lang F.B.F."/>
            <person name="Roger A.J."/>
            <person name="Ruiz-Trillo I."/>
            <person name="Young S.K."/>
            <person name="Zeng Q."/>
            <person name="Gargeya S."/>
            <person name="Alvarado L."/>
            <person name="Berlin A."/>
            <person name="Chapman S.B."/>
            <person name="Chen Z."/>
            <person name="Freedman E."/>
            <person name="Gellesch M."/>
            <person name="Goldberg J."/>
            <person name="Griggs A."/>
            <person name="Gujja S."/>
            <person name="Heilman E."/>
            <person name="Heiman D."/>
            <person name="Howarth C."/>
            <person name="Mehta T."/>
            <person name="Neiman D."/>
            <person name="Pearson M."/>
            <person name="Roberts A."/>
            <person name="Saif S."/>
            <person name="Shea T."/>
            <person name="Shenoy N."/>
            <person name="Sisk P."/>
            <person name="Stolte C."/>
            <person name="Sykes S."/>
            <person name="White J."/>
            <person name="Yandava C."/>
            <person name="Haas B."/>
            <person name="Nusbaum C."/>
            <person name="Birren B."/>
        </authorList>
    </citation>
    <scope>NUCLEOTIDE SEQUENCE [LARGE SCALE GENOMIC DNA]</scope>
    <source>
        <strain evidence="2">ATCC 50818</strain>
    </source>
</reference>
<keyword evidence="3" id="KW-1185">Reference proteome</keyword>
<feature type="region of interest" description="Disordered" evidence="1">
    <location>
        <begin position="505"/>
        <end position="536"/>
    </location>
</feature>
<feature type="region of interest" description="Disordered" evidence="1">
    <location>
        <begin position="282"/>
        <end position="330"/>
    </location>
</feature>
<dbReference type="EMBL" id="GL832965">
    <property type="protein sequence ID" value="EGD73232.1"/>
    <property type="molecule type" value="Genomic_DNA"/>
</dbReference>
<evidence type="ECO:0000313" key="2">
    <source>
        <dbReference type="EMBL" id="EGD73232.1"/>
    </source>
</evidence>
<feature type="compositionally biased region" description="Low complexity" evidence="1">
    <location>
        <begin position="513"/>
        <end position="531"/>
    </location>
</feature>
<evidence type="ECO:0000256" key="1">
    <source>
        <dbReference type="SAM" id="MobiDB-lite"/>
    </source>
</evidence>
<accession>F2U929</accession>